<dbReference type="Gene3D" id="3.40.50.2000">
    <property type="entry name" value="Glycogen Phosphorylase B"/>
    <property type="match status" value="1"/>
</dbReference>
<proteinExistence type="inferred from homology"/>
<dbReference type="GO" id="GO:0015020">
    <property type="term" value="F:glucuronosyltransferase activity"/>
    <property type="evidence" value="ECO:0007669"/>
    <property type="project" value="UniProtKB-EC"/>
</dbReference>
<evidence type="ECO:0000313" key="6">
    <source>
        <dbReference type="Proteomes" id="UP000095285"/>
    </source>
</evidence>
<name>A0A1I7VMS4_LOALO</name>
<reference evidence="7" key="2">
    <citation type="submission" date="2016-11" db="UniProtKB">
        <authorList>
            <consortium name="WormBaseParasite"/>
        </authorList>
    </citation>
    <scope>IDENTIFICATION</scope>
</reference>
<evidence type="ECO:0000256" key="2">
    <source>
        <dbReference type="ARBA" id="ARBA00012544"/>
    </source>
</evidence>
<comment type="catalytic activity">
    <reaction evidence="5">
        <text>glucuronate acceptor + UDP-alpha-D-glucuronate = acceptor beta-D-glucuronoside + UDP + H(+)</text>
        <dbReference type="Rhea" id="RHEA:21032"/>
        <dbReference type="ChEBI" id="CHEBI:15378"/>
        <dbReference type="ChEBI" id="CHEBI:58052"/>
        <dbReference type="ChEBI" id="CHEBI:58223"/>
        <dbReference type="ChEBI" id="CHEBI:132367"/>
        <dbReference type="ChEBI" id="CHEBI:132368"/>
        <dbReference type="EC" id="2.4.1.17"/>
    </reaction>
</comment>
<dbReference type="Proteomes" id="UP000095285">
    <property type="component" value="Unassembled WGS sequence"/>
</dbReference>
<dbReference type="InterPro" id="IPR050271">
    <property type="entry name" value="UDP-glycosyltransferase"/>
</dbReference>
<keyword evidence="3" id="KW-0328">Glycosyltransferase</keyword>
<evidence type="ECO:0000256" key="3">
    <source>
        <dbReference type="ARBA" id="ARBA00022676"/>
    </source>
</evidence>
<keyword evidence="6" id="KW-1185">Reference proteome</keyword>
<evidence type="ECO:0000256" key="5">
    <source>
        <dbReference type="ARBA" id="ARBA00047475"/>
    </source>
</evidence>
<evidence type="ECO:0000256" key="4">
    <source>
        <dbReference type="ARBA" id="ARBA00022679"/>
    </source>
</evidence>
<dbReference type="SUPFAM" id="SSF53756">
    <property type="entry name" value="UDP-Glycosyltransferase/glycogen phosphorylase"/>
    <property type="match status" value="1"/>
</dbReference>
<protein>
    <recommendedName>
        <fullName evidence="2">glucuronosyltransferase</fullName>
        <ecNumber evidence="2">2.4.1.17</ecNumber>
    </recommendedName>
</protein>
<evidence type="ECO:0000313" key="7">
    <source>
        <dbReference type="WBParaSite" id="EN70_428"/>
    </source>
</evidence>
<evidence type="ECO:0000256" key="1">
    <source>
        <dbReference type="ARBA" id="ARBA00009995"/>
    </source>
</evidence>
<dbReference type="InterPro" id="IPR002213">
    <property type="entry name" value="UDP_glucos_trans"/>
</dbReference>
<dbReference type="PANTHER" id="PTHR48043:SF145">
    <property type="entry name" value="FI06409P-RELATED"/>
    <property type="match status" value="1"/>
</dbReference>
<reference evidence="6" key="1">
    <citation type="submission" date="2012-04" db="EMBL/GenBank/DDBJ databases">
        <title>The Genome Sequence of Loa loa.</title>
        <authorList>
            <consortium name="The Broad Institute Genome Sequencing Platform"/>
            <consortium name="Broad Institute Genome Sequencing Center for Infectious Disease"/>
            <person name="Nutman T.B."/>
            <person name="Fink D.L."/>
            <person name="Russ C."/>
            <person name="Young S."/>
            <person name="Zeng Q."/>
            <person name="Gargeya S."/>
            <person name="Alvarado L."/>
            <person name="Berlin A."/>
            <person name="Chapman S.B."/>
            <person name="Chen Z."/>
            <person name="Freedman E."/>
            <person name="Gellesch M."/>
            <person name="Goldberg J."/>
            <person name="Griggs A."/>
            <person name="Gujja S."/>
            <person name="Heilman E.R."/>
            <person name="Heiman D."/>
            <person name="Howarth C."/>
            <person name="Mehta T."/>
            <person name="Neiman D."/>
            <person name="Pearson M."/>
            <person name="Roberts A."/>
            <person name="Saif S."/>
            <person name="Shea T."/>
            <person name="Shenoy N."/>
            <person name="Sisk P."/>
            <person name="Stolte C."/>
            <person name="Sykes S."/>
            <person name="White J."/>
            <person name="Yandava C."/>
            <person name="Haas B."/>
            <person name="Henn M.R."/>
            <person name="Nusbaum C."/>
            <person name="Birren B."/>
        </authorList>
    </citation>
    <scope>NUCLEOTIDE SEQUENCE [LARGE SCALE GENOMIC DNA]</scope>
</reference>
<comment type="similarity">
    <text evidence="1">Belongs to the UDP-glycosyltransferase family.</text>
</comment>
<dbReference type="WBParaSite" id="EN70_428">
    <property type="protein sequence ID" value="EN70_428"/>
    <property type="gene ID" value="EN70_428"/>
</dbReference>
<dbReference type="PANTHER" id="PTHR48043">
    <property type="entry name" value="EG:EG0003.4 PROTEIN-RELATED"/>
    <property type="match status" value="1"/>
</dbReference>
<dbReference type="Pfam" id="PF00201">
    <property type="entry name" value="UDPGT"/>
    <property type="match status" value="1"/>
</dbReference>
<dbReference type="eggNOG" id="KOG1192">
    <property type="taxonomic scope" value="Eukaryota"/>
</dbReference>
<keyword evidence="4" id="KW-0808">Transferase</keyword>
<accession>A0A1I7VMS4</accession>
<sequence length="170" mass="19156">MKESSIVFVNTDELFEFPRLVSRKILFVGGIAVPEPSTFSEDYQQLMDHSERGVVLVSFWTVVKSKDMSNDEKKIFENAFQQLPESQNFRYSIVELNYYFMEVTDHHKLLAFVSHCGQNSLMESVSVGVPLICIPLFADQVRNAGTAKNRNVAIVLNKESLTANGLASVT</sequence>
<dbReference type="AlphaFoldDB" id="A0A1I7VMS4"/>
<dbReference type="EC" id="2.4.1.17" evidence="2"/>
<organism evidence="6 7">
    <name type="scientific">Loa loa</name>
    <name type="common">Eye worm</name>
    <name type="synonym">Filaria loa</name>
    <dbReference type="NCBI Taxonomy" id="7209"/>
    <lineage>
        <taxon>Eukaryota</taxon>
        <taxon>Metazoa</taxon>
        <taxon>Ecdysozoa</taxon>
        <taxon>Nematoda</taxon>
        <taxon>Chromadorea</taxon>
        <taxon>Rhabditida</taxon>
        <taxon>Spirurina</taxon>
        <taxon>Spiruromorpha</taxon>
        <taxon>Filarioidea</taxon>
        <taxon>Onchocercidae</taxon>
        <taxon>Loa</taxon>
    </lineage>
</organism>